<comment type="caution">
    <text evidence="3">The sequence shown here is derived from an EMBL/GenBank/DDBJ whole genome shotgun (WGS) entry which is preliminary data.</text>
</comment>
<dbReference type="EMBL" id="PNEN01000475">
    <property type="protein sequence ID" value="PPJ58050.1"/>
    <property type="molecule type" value="Genomic_DNA"/>
</dbReference>
<keyword evidence="4" id="KW-1185">Reference proteome</keyword>
<dbReference type="AlphaFoldDB" id="A0A2S6CE95"/>
<feature type="compositionally biased region" description="Low complexity" evidence="1">
    <location>
        <begin position="406"/>
        <end position="425"/>
    </location>
</feature>
<name>A0A2S6CE95_9PEZI</name>
<evidence type="ECO:0000256" key="1">
    <source>
        <dbReference type="SAM" id="MobiDB-lite"/>
    </source>
</evidence>
<feature type="compositionally biased region" description="Low complexity" evidence="1">
    <location>
        <begin position="372"/>
        <end position="388"/>
    </location>
</feature>
<evidence type="ECO:0000256" key="2">
    <source>
        <dbReference type="SAM" id="SignalP"/>
    </source>
</evidence>
<protein>
    <submittedName>
        <fullName evidence="3">Uncharacterized protein</fullName>
    </submittedName>
</protein>
<organism evidence="3 4">
    <name type="scientific">Cercospora berteroae</name>
    <dbReference type="NCBI Taxonomy" id="357750"/>
    <lineage>
        <taxon>Eukaryota</taxon>
        <taxon>Fungi</taxon>
        <taxon>Dikarya</taxon>
        <taxon>Ascomycota</taxon>
        <taxon>Pezizomycotina</taxon>
        <taxon>Dothideomycetes</taxon>
        <taxon>Dothideomycetidae</taxon>
        <taxon>Mycosphaerellales</taxon>
        <taxon>Mycosphaerellaceae</taxon>
        <taxon>Cercospora</taxon>
    </lineage>
</organism>
<feature type="region of interest" description="Disordered" evidence="1">
    <location>
        <begin position="365"/>
        <end position="425"/>
    </location>
</feature>
<reference evidence="4" key="1">
    <citation type="journal article" date="2017" name="bioRxiv">
        <title>Conservation of a gene cluster reveals novel cercosporin biosynthetic mechanisms and extends production to the genus Colletotrichum.</title>
        <authorList>
            <person name="de Jonge R."/>
            <person name="Ebert M.K."/>
            <person name="Huitt-Roehl C.R."/>
            <person name="Pal P."/>
            <person name="Suttle J.C."/>
            <person name="Spanner R.E."/>
            <person name="Neubauer J.D."/>
            <person name="Jurick W.M.II."/>
            <person name="Stott K.A."/>
            <person name="Secor G.A."/>
            <person name="Thomma B.P.H.J."/>
            <person name="Van de Peer Y."/>
            <person name="Townsend C.A."/>
            <person name="Bolton M.D."/>
        </authorList>
    </citation>
    <scope>NUCLEOTIDE SEQUENCE [LARGE SCALE GENOMIC DNA]</scope>
    <source>
        <strain evidence="4">CBS538.71</strain>
    </source>
</reference>
<evidence type="ECO:0000313" key="3">
    <source>
        <dbReference type="EMBL" id="PPJ58050.1"/>
    </source>
</evidence>
<feature type="chain" id="PRO_5015732879" evidence="2">
    <location>
        <begin position="29"/>
        <end position="475"/>
    </location>
</feature>
<feature type="signal peptide" evidence="2">
    <location>
        <begin position="1"/>
        <end position="28"/>
    </location>
</feature>
<sequence>MAEAENAGYYSMMFLHTFLIAHATLAVAALQCRQVNEDAEGNVTMVDEPECCWFVAMQIPQAQIGVMHNYWYESTATQTVATVVTDIYDYGDSTVTGEIRTTYMPASELYTDFGRYMGFTANPPTAILNDQLGIPRDMLPTGSYAATIVYQANTTTYRGITAPTPFNEWASIGVWTPPTTSPIETASGQCGGPVTTRTVDIVQEGSWTSSTVTYSDPQGKFGWFTNNVIDTKHFTDSPGELPTYAQAVGVSRTKGGNFAMPTEAVALLTENPAILSAYPWITKCGTLDAHGEPTVHVAVDQLTVMSQNVITMRLGARQVVPSPATSPDSLETTTIVSQMSEAPLPASTAGFAAMETASGDQTYAASGAVSPSASTNSTQSSATAATAQDGTRTLVAETPTSSNPRTIAPASGSASSTAGVGTSASHAIQGGLNSTSAIGSTAHTASLHTGSASKDVRATGWQWCIVLGMVLMKVY</sequence>
<accession>A0A2S6CE95</accession>
<dbReference type="Proteomes" id="UP000237631">
    <property type="component" value="Unassembled WGS sequence"/>
</dbReference>
<keyword evidence="2" id="KW-0732">Signal</keyword>
<dbReference type="OrthoDB" id="3643180at2759"/>
<gene>
    <name evidence="3" type="ORF">CBER1_03863</name>
</gene>
<evidence type="ECO:0000313" key="4">
    <source>
        <dbReference type="Proteomes" id="UP000237631"/>
    </source>
</evidence>
<proteinExistence type="predicted"/>